<feature type="compositionally biased region" description="Gly residues" evidence="1">
    <location>
        <begin position="48"/>
        <end position="60"/>
    </location>
</feature>
<organism evidence="2 3">
    <name type="scientific">Puccinia graminis f. sp. tritici</name>
    <dbReference type="NCBI Taxonomy" id="56615"/>
    <lineage>
        <taxon>Eukaryota</taxon>
        <taxon>Fungi</taxon>
        <taxon>Dikarya</taxon>
        <taxon>Basidiomycota</taxon>
        <taxon>Pucciniomycotina</taxon>
        <taxon>Pucciniomycetes</taxon>
        <taxon>Pucciniales</taxon>
        <taxon>Pucciniaceae</taxon>
        <taxon>Puccinia</taxon>
    </lineage>
</organism>
<proteinExistence type="predicted"/>
<feature type="region of interest" description="Disordered" evidence="1">
    <location>
        <begin position="40"/>
        <end position="60"/>
    </location>
</feature>
<gene>
    <name evidence="2" type="ORF">PGTUg99_016575</name>
</gene>
<comment type="caution">
    <text evidence="2">The sequence shown here is derived from an EMBL/GenBank/DDBJ whole genome shotgun (WGS) entry which is preliminary data.</text>
</comment>
<feature type="region of interest" description="Disordered" evidence="1">
    <location>
        <begin position="1"/>
        <end position="28"/>
    </location>
</feature>
<protein>
    <submittedName>
        <fullName evidence="2">Uncharacterized protein</fullName>
    </submittedName>
</protein>
<dbReference type="Proteomes" id="UP000325313">
    <property type="component" value="Unassembled WGS sequence"/>
</dbReference>
<name>A0A5B0RZH6_PUCGR</name>
<evidence type="ECO:0000313" key="2">
    <source>
        <dbReference type="EMBL" id="KAA1131456.1"/>
    </source>
</evidence>
<accession>A0A5B0RZH6</accession>
<dbReference type="AlphaFoldDB" id="A0A5B0RZH6"/>
<sequence length="60" mass="5993">MNAAAAAIAGPSYPRAPGITQGDCPGTDTRAIERMYPVRIAPEPHGGPSEGVGFGSIGTP</sequence>
<reference evidence="2 3" key="1">
    <citation type="submission" date="2019-05" db="EMBL/GenBank/DDBJ databases">
        <title>Emergence of the Ug99 lineage of the wheat stem rust pathogen through somatic hybridization.</title>
        <authorList>
            <person name="Li F."/>
            <person name="Upadhyaya N.M."/>
            <person name="Sperschneider J."/>
            <person name="Matny O."/>
            <person name="Nguyen-Phuc H."/>
            <person name="Mago R."/>
            <person name="Raley C."/>
            <person name="Miller M.E."/>
            <person name="Silverstein K.A.T."/>
            <person name="Henningsen E."/>
            <person name="Hirsch C.D."/>
            <person name="Visser B."/>
            <person name="Pretorius Z.A."/>
            <person name="Steffenson B.J."/>
            <person name="Schwessinger B."/>
            <person name="Dodds P.N."/>
            <person name="Figueroa M."/>
        </authorList>
    </citation>
    <scope>NUCLEOTIDE SEQUENCE [LARGE SCALE GENOMIC DNA]</scope>
    <source>
        <strain evidence="2 3">Ug99</strain>
    </source>
</reference>
<evidence type="ECO:0000256" key="1">
    <source>
        <dbReference type="SAM" id="MobiDB-lite"/>
    </source>
</evidence>
<dbReference type="EMBL" id="VDEP01000103">
    <property type="protein sequence ID" value="KAA1131456.1"/>
    <property type="molecule type" value="Genomic_DNA"/>
</dbReference>
<evidence type="ECO:0000313" key="3">
    <source>
        <dbReference type="Proteomes" id="UP000325313"/>
    </source>
</evidence>